<dbReference type="Gene3D" id="3.40.1160.10">
    <property type="entry name" value="Acetylglutamate kinase-like"/>
    <property type="match status" value="1"/>
</dbReference>
<comment type="subcellular location">
    <subcellularLocation>
        <location evidence="1">Cytoplasm</location>
    </subcellularLocation>
</comment>
<dbReference type="GO" id="GO:0033862">
    <property type="term" value="F:UMP kinase activity"/>
    <property type="evidence" value="ECO:0007669"/>
    <property type="project" value="UniProtKB-EC"/>
</dbReference>
<evidence type="ECO:0000259" key="15">
    <source>
        <dbReference type="Pfam" id="PF00696"/>
    </source>
</evidence>
<accession>A0A8T4L0W8</accession>
<feature type="region of interest" description="Disordered" evidence="14">
    <location>
        <begin position="12"/>
        <end position="36"/>
    </location>
</feature>
<proteinExistence type="inferred from homology"/>
<evidence type="ECO:0000256" key="10">
    <source>
        <dbReference type="ARBA" id="ARBA00022840"/>
    </source>
</evidence>
<dbReference type="EC" id="2.7.4.22" evidence="4"/>
<evidence type="ECO:0000256" key="3">
    <source>
        <dbReference type="ARBA" id="ARBA00007614"/>
    </source>
</evidence>
<dbReference type="InterPro" id="IPR011817">
    <property type="entry name" value="Uridylate_kinase"/>
</dbReference>
<dbReference type="InterPro" id="IPR011818">
    <property type="entry name" value="Uridylate_kinase_arch/spir"/>
</dbReference>
<dbReference type="NCBIfam" id="TIGR02076">
    <property type="entry name" value="pyrH_arch"/>
    <property type="match status" value="1"/>
</dbReference>
<keyword evidence="11" id="KW-0665">Pyrimidine biosynthesis</keyword>
<evidence type="ECO:0000256" key="2">
    <source>
        <dbReference type="ARBA" id="ARBA00004791"/>
    </source>
</evidence>
<evidence type="ECO:0000256" key="13">
    <source>
        <dbReference type="ARBA" id="ARBA00047767"/>
    </source>
</evidence>
<keyword evidence="9 16" id="KW-0418">Kinase</keyword>
<reference evidence="16" key="2">
    <citation type="submission" date="2021-05" db="EMBL/GenBank/DDBJ databases">
        <title>Protein family content uncovers lineage relationships and bacterial pathway maintenance mechanisms in DPANN archaea.</title>
        <authorList>
            <person name="Castelle C.J."/>
            <person name="Meheust R."/>
            <person name="Jaffe A.L."/>
            <person name="Seitz K."/>
            <person name="Gong X."/>
            <person name="Baker B.J."/>
            <person name="Banfield J.F."/>
        </authorList>
    </citation>
    <scope>NUCLEOTIDE SEQUENCE</scope>
    <source>
        <strain evidence="16">RIFCSPHIGHO2_01_FULL_GW2011_AR10_43_9</strain>
    </source>
</reference>
<dbReference type="InterPro" id="IPR001048">
    <property type="entry name" value="Asp/Glu/Uridylate_kinase"/>
</dbReference>
<comment type="pathway">
    <text evidence="2">Pyrimidine metabolism; CTP biosynthesis via de novo pathway; UDP from UMP (UMPK route): step 1/1.</text>
</comment>
<dbReference type="GO" id="GO:0005524">
    <property type="term" value="F:ATP binding"/>
    <property type="evidence" value="ECO:0007669"/>
    <property type="project" value="UniProtKB-KW"/>
</dbReference>
<evidence type="ECO:0000256" key="12">
    <source>
        <dbReference type="ARBA" id="ARBA00032092"/>
    </source>
</evidence>
<dbReference type="Proteomes" id="UP000683213">
    <property type="component" value="Unassembled WGS sequence"/>
</dbReference>
<evidence type="ECO:0000256" key="8">
    <source>
        <dbReference type="ARBA" id="ARBA00022741"/>
    </source>
</evidence>
<evidence type="ECO:0000256" key="11">
    <source>
        <dbReference type="ARBA" id="ARBA00022975"/>
    </source>
</evidence>
<keyword evidence="8" id="KW-0547">Nucleotide-binding</keyword>
<gene>
    <name evidence="16" type="primary">pyrH</name>
    <name evidence="16" type="ORF">J4224_01750</name>
</gene>
<name>A0A8T4L0W8_9ARCH</name>
<evidence type="ECO:0000256" key="7">
    <source>
        <dbReference type="ARBA" id="ARBA00022679"/>
    </source>
</evidence>
<comment type="caution">
    <text evidence="16">The sequence shown here is derived from an EMBL/GenBank/DDBJ whole genome shotgun (WGS) entry which is preliminary data.</text>
</comment>
<evidence type="ECO:0000256" key="4">
    <source>
        <dbReference type="ARBA" id="ARBA00012899"/>
    </source>
</evidence>
<dbReference type="AlphaFoldDB" id="A0A8T4L0W8"/>
<organism evidence="16 17">
    <name type="scientific">Candidatus Iainarchaeum sp</name>
    <dbReference type="NCBI Taxonomy" id="3101447"/>
    <lineage>
        <taxon>Archaea</taxon>
        <taxon>Candidatus Iainarchaeota</taxon>
        <taxon>Candidatus Iainarchaeia</taxon>
        <taxon>Candidatus Iainarchaeales</taxon>
        <taxon>Candidatus Iainarchaeaceae</taxon>
        <taxon>Candidatus Iainarchaeum</taxon>
    </lineage>
</organism>
<evidence type="ECO:0000256" key="5">
    <source>
        <dbReference type="ARBA" id="ARBA00016403"/>
    </source>
</evidence>
<evidence type="ECO:0000313" key="17">
    <source>
        <dbReference type="Proteomes" id="UP000683213"/>
    </source>
</evidence>
<evidence type="ECO:0000313" key="16">
    <source>
        <dbReference type="EMBL" id="MBS3059129.1"/>
    </source>
</evidence>
<comment type="catalytic activity">
    <reaction evidence="13">
        <text>UMP + ATP = UDP + ADP</text>
        <dbReference type="Rhea" id="RHEA:24400"/>
        <dbReference type="ChEBI" id="CHEBI:30616"/>
        <dbReference type="ChEBI" id="CHEBI:57865"/>
        <dbReference type="ChEBI" id="CHEBI:58223"/>
        <dbReference type="ChEBI" id="CHEBI:456216"/>
        <dbReference type="EC" id="2.7.4.22"/>
    </reaction>
</comment>
<dbReference type="PANTHER" id="PTHR42833">
    <property type="entry name" value="URIDYLATE KINASE"/>
    <property type="match status" value="1"/>
</dbReference>
<reference evidence="16" key="1">
    <citation type="submission" date="2021-03" db="EMBL/GenBank/DDBJ databases">
        <authorList>
            <person name="Jaffe A."/>
        </authorList>
    </citation>
    <scope>NUCLEOTIDE SEQUENCE</scope>
    <source>
        <strain evidence="16">RIFCSPHIGHO2_01_FULL_GW2011_AR10_43_9</strain>
    </source>
</reference>
<keyword evidence="6" id="KW-0963">Cytoplasm</keyword>
<dbReference type="InterPro" id="IPR036393">
    <property type="entry name" value="AceGlu_kinase-like_sf"/>
</dbReference>
<dbReference type="PIRSF" id="PIRSF005650">
    <property type="entry name" value="Uridylate_kin"/>
    <property type="match status" value="1"/>
</dbReference>
<comment type="similarity">
    <text evidence="3">Belongs to the UMP kinase family.</text>
</comment>
<dbReference type="GO" id="GO:0005737">
    <property type="term" value="C:cytoplasm"/>
    <property type="evidence" value="ECO:0007669"/>
    <property type="project" value="UniProtKB-SubCell"/>
</dbReference>
<evidence type="ECO:0000256" key="6">
    <source>
        <dbReference type="ARBA" id="ARBA00022490"/>
    </source>
</evidence>
<feature type="compositionally biased region" description="Low complexity" evidence="14">
    <location>
        <begin position="21"/>
        <end position="36"/>
    </location>
</feature>
<evidence type="ECO:0000256" key="9">
    <source>
        <dbReference type="ARBA" id="ARBA00022777"/>
    </source>
</evidence>
<evidence type="ECO:0000256" key="1">
    <source>
        <dbReference type="ARBA" id="ARBA00004496"/>
    </source>
</evidence>
<dbReference type="SUPFAM" id="SSF53633">
    <property type="entry name" value="Carbamate kinase-like"/>
    <property type="match status" value="1"/>
</dbReference>
<protein>
    <recommendedName>
        <fullName evidence="5">Uridylate kinase</fullName>
        <ecNumber evidence="4">2.7.4.22</ecNumber>
    </recommendedName>
    <alternativeName>
        <fullName evidence="12">Uridine monophosphate kinase</fullName>
    </alternativeName>
</protein>
<evidence type="ECO:0000256" key="14">
    <source>
        <dbReference type="SAM" id="MobiDB-lite"/>
    </source>
</evidence>
<dbReference type="GO" id="GO:0006225">
    <property type="term" value="P:UDP biosynthetic process"/>
    <property type="evidence" value="ECO:0007669"/>
    <property type="project" value="TreeGrafter"/>
</dbReference>
<keyword evidence="10" id="KW-0067">ATP-binding</keyword>
<sequence length="276" mass="29874">MFDIFEDYARQAEQEEKKSSDGSAAGSVVSSQSYGSYSSGETIYAVSVGGSLLIEQKPSSSQIAKLAEKISSLHREGYKFALVVGGGKVARNYAASAKALGANNFVQDELGIMITRANALLLVQALEAAHEEVLTDVKKAKHVLEQGKIPVFGGLMPSFTTDAVAALVAEELGGVFVNLTNVDGIYSLDPNKSPRAKFFETLSYDKLLSLMKLSESKPAQNIVLDLPCCLILKRSRIKGIVMNGFELENFEAMLKGQDFRGTVIEEPYVTEEEAED</sequence>
<dbReference type="PANTHER" id="PTHR42833:SF4">
    <property type="entry name" value="URIDYLATE KINASE PUMPKIN, CHLOROPLASTIC"/>
    <property type="match status" value="1"/>
</dbReference>
<keyword evidence="7" id="KW-0808">Transferase</keyword>
<feature type="domain" description="Aspartate/glutamate/uridylate kinase" evidence="15">
    <location>
        <begin position="46"/>
        <end position="243"/>
    </location>
</feature>
<dbReference type="EMBL" id="JAGVWF010000024">
    <property type="protein sequence ID" value="MBS3059129.1"/>
    <property type="molecule type" value="Genomic_DNA"/>
</dbReference>
<dbReference type="Pfam" id="PF00696">
    <property type="entry name" value="AA_kinase"/>
    <property type="match status" value="1"/>
</dbReference>